<evidence type="ECO:0000256" key="1">
    <source>
        <dbReference type="SAM" id="MobiDB-lite"/>
    </source>
</evidence>
<dbReference type="Proteomes" id="UP000799753">
    <property type="component" value="Unassembled WGS sequence"/>
</dbReference>
<accession>A0A6A6SBL6</accession>
<dbReference type="OrthoDB" id="3270319at2759"/>
<dbReference type="AlphaFoldDB" id="A0A6A6SBL6"/>
<organism evidence="2 3">
    <name type="scientific">Massarina eburnea CBS 473.64</name>
    <dbReference type="NCBI Taxonomy" id="1395130"/>
    <lineage>
        <taxon>Eukaryota</taxon>
        <taxon>Fungi</taxon>
        <taxon>Dikarya</taxon>
        <taxon>Ascomycota</taxon>
        <taxon>Pezizomycotina</taxon>
        <taxon>Dothideomycetes</taxon>
        <taxon>Pleosporomycetidae</taxon>
        <taxon>Pleosporales</taxon>
        <taxon>Massarineae</taxon>
        <taxon>Massarinaceae</taxon>
        <taxon>Massarina</taxon>
    </lineage>
</organism>
<reference evidence="2" key="1">
    <citation type="journal article" date="2020" name="Stud. Mycol.">
        <title>101 Dothideomycetes genomes: a test case for predicting lifestyles and emergence of pathogens.</title>
        <authorList>
            <person name="Haridas S."/>
            <person name="Albert R."/>
            <person name="Binder M."/>
            <person name="Bloem J."/>
            <person name="Labutti K."/>
            <person name="Salamov A."/>
            <person name="Andreopoulos B."/>
            <person name="Baker S."/>
            <person name="Barry K."/>
            <person name="Bills G."/>
            <person name="Bluhm B."/>
            <person name="Cannon C."/>
            <person name="Castanera R."/>
            <person name="Culley D."/>
            <person name="Daum C."/>
            <person name="Ezra D."/>
            <person name="Gonzalez J."/>
            <person name="Henrissat B."/>
            <person name="Kuo A."/>
            <person name="Liang C."/>
            <person name="Lipzen A."/>
            <person name="Lutzoni F."/>
            <person name="Magnuson J."/>
            <person name="Mondo S."/>
            <person name="Nolan M."/>
            <person name="Ohm R."/>
            <person name="Pangilinan J."/>
            <person name="Park H.-J."/>
            <person name="Ramirez L."/>
            <person name="Alfaro M."/>
            <person name="Sun H."/>
            <person name="Tritt A."/>
            <person name="Yoshinaga Y."/>
            <person name="Zwiers L.-H."/>
            <person name="Turgeon B."/>
            <person name="Goodwin S."/>
            <person name="Spatafora J."/>
            <person name="Crous P."/>
            <person name="Grigoriev I."/>
        </authorList>
    </citation>
    <scope>NUCLEOTIDE SEQUENCE</scope>
    <source>
        <strain evidence="2">CBS 473.64</strain>
    </source>
</reference>
<evidence type="ECO:0000313" key="2">
    <source>
        <dbReference type="EMBL" id="KAF2645195.1"/>
    </source>
</evidence>
<protein>
    <recommendedName>
        <fullName evidence="4">Helicase ATP-binding domain-containing protein</fullName>
    </recommendedName>
</protein>
<dbReference type="PANTHER" id="PTHR10799">
    <property type="entry name" value="SNF2/RAD54 HELICASE FAMILY"/>
    <property type="match status" value="1"/>
</dbReference>
<proteinExistence type="predicted"/>
<sequence length="259" mass="28514">MAKKPPPPPPLEALKDVIDSMMKNMPYSETELQYKQKSQDSSASTPFAEGASSDPTRPVLVHESLGEGRTDMIANLHRGGAIATLPHMTRHLYEWQKHGAWMTHISCEGPMKAVLNCSQMGTGKTLETIVAAEYARLNGSPGCFTLILTTRSCIPQWVDEIESSFEETGGAGLKLVFASKQILYETSWNVQDEAQIIGRHRGGQTKGVHVFRLIAANPAIDALMLIAKERKWKILEPFMESLRVCGPGGRPPHIPQIAK</sequence>
<name>A0A6A6SBL6_9PLEO</name>
<dbReference type="Gene3D" id="3.40.50.300">
    <property type="entry name" value="P-loop containing nucleotide triphosphate hydrolases"/>
    <property type="match status" value="1"/>
</dbReference>
<gene>
    <name evidence="2" type="ORF">P280DRAFT_513112</name>
</gene>
<evidence type="ECO:0008006" key="4">
    <source>
        <dbReference type="Google" id="ProtNLM"/>
    </source>
</evidence>
<dbReference type="EMBL" id="MU006777">
    <property type="protein sequence ID" value="KAF2645195.1"/>
    <property type="molecule type" value="Genomic_DNA"/>
</dbReference>
<keyword evidence="3" id="KW-1185">Reference proteome</keyword>
<feature type="region of interest" description="Disordered" evidence="1">
    <location>
        <begin position="28"/>
        <end position="59"/>
    </location>
</feature>
<dbReference type="InterPro" id="IPR027417">
    <property type="entry name" value="P-loop_NTPase"/>
</dbReference>
<evidence type="ECO:0000313" key="3">
    <source>
        <dbReference type="Proteomes" id="UP000799753"/>
    </source>
</evidence>
<dbReference type="SUPFAM" id="SSF52540">
    <property type="entry name" value="P-loop containing nucleoside triphosphate hydrolases"/>
    <property type="match status" value="2"/>
</dbReference>